<comment type="subcellular location">
    <subcellularLocation>
        <location evidence="1">Cytoplasm</location>
    </subcellularLocation>
</comment>
<dbReference type="RefSeq" id="XP_031806410.1">
    <property type="nucleotide sequence ID" value="XM_031950550.1"/>
</dbReference>
<dbReference type="AlphaFoldDB" id="G3VWF7"/>
<dbReference type="Ensembl" id="ENSSHAT00000007574.2">
    <property type="protein sequence ID" value="ENSSHAP00000007512.2"/>
    <property type="gene ID" value="ENSSHAG00000006529.2"/>
</dbReference>
<dbReference type="eggNOG" id="ENOG502QWSJ">
    <property type="taxonomic scope" value="Eukaryota"/>
</dbReference>
<evidence type="ECO:0000256" key="3">
    <source>
        <dbReference type="ARBA" id="ARBA00014228"/>
    </source>
</evidence>
<dbReference type="GeneTree" id="ENSGT01030000234531"/>
<organism evidence="7 8">
    <name type="scientific">Sarcophilus harrisii</name>
    <name type="common">Tasmanian devil</name>
    <name type="synonym">Sarcophilus laniarius</name>
    <dbReference type="NCBI Taxonomy" id="9305"/>
    <lineage>
        <taxon>Eukaryota</taxon>
        <taxon>Metazoa</taxon>
        <taxon>Chordata</taxon>
        <taxon>Craniata</taxon>
        <taxon>Vertebrata</taxon>
        <taxon>Euteleostomi</taxon>
        <taxon>Mammalia</taxon>
        <taxon>Metatheria</taxon>
        <taxon>Dasyuromorphia</taxon>
        <taxon>Dasyuridae</taxon>
        <taxon>Sarcophilus</taxon>
    </lineage>
</organism>
<dbReference type="InterPro" id="IPR032675">
    <property type="entry name" value="LRR_dom_sf"/>
</dbReference>
<dbReference type="KEGG" id="shr:116421378"/>
<evidence type="ECO:0000256" key="1">
    <source>
        <dbReference type="ARBA" id="ARBA00004496"/>
    </source>
</evidence>
<evidence type="ECO:0000313" key="7">
    <source>
        <dbReference type="Ensembl" id="ENSSHAP00000007512.2"/>
    </source>
</evidence>
<reference evidence="7 8" key="1">
    <citation type="journal article" date="2011" name="Proc. Natl. Acad. Sci. U.S.A.">
        <title>Genetic diversity and population structure of the endangered marsupial Sarcophilus harrisii (Tasmanian devil).</title>
        <authorList>
            <person name="Miller W."/>
            <person name="Hayes V.M."/>
            <person name="Ratan A."/>
            <person name="Petersen D.C."/>
            <person name="Wittekindt N.E."/>
            <person name="Miller J."/>
            <person name="Walenz B."/>
            <person name="Knight J."/>
            <person name="Qi J."/>
            <person name="Zhao F."/>
            <person name="Wang Q."/>
            <person name="Bedoya-Reina O.C."/>
            <person name="Katiyar N."/>
            <person name="Tomsho L.P."/>
            <person name="Kasson L.M."/>
            <person name="Hardie R.A."/>
            <person name="Woodbridge P."/>
            <person name="Tindall E.A."/>
            <person name="Bertelsen M.F."/>
            <person name="Dixon D."/>
            <person name="Pyecroft S."/>
            <person name="Helgen K.M."/>
            <person name="Lesk A.M."/>
            <person name="Pringle T.H."/>
            <person name="Patterson N."/>
            <person name="Zhang Y."/>
            <person name="Kreiss A."/>
            <person name="Woods G.M."/>
            <person name="Jones M.E."/>
            <person name="Schuster S.C."/>
        </authorList>
    </citation>
    <scope>NUCLEOTIDE SEQUENCE [LARGE SCALE GENOMIC DNA]</scope>
</reference>
<keyword evidence="5" id="KW-0433">Leucine-rich repeat</keyword>
<dbReference type="GO" id="GO:0005737">
    <property type="term" value="C:cytoplasm"/>
    <property type="evidence" value="ECO:0007669"/>
    <property type="project" value="UniProtKB-SubCell"/>
</dbReference>
<protein>
    <recommendedName>
        <fullName evidence="3">Leucine-rich repeat-containing protein 14</fullName>
    </recommendedName>
</protein>
<keyword evidence="8" id="KW-1185">Reference proteome</keyword>
<sequence length="506" mass="58155">MYSLTFLSAQQLVQDEEAMCKILESMPRSMFNILFKMAFRKNKTQLLCELVKMWPYSEFKLQLQLQTCRHCSWTYKKCPECRRILTYDELGKNKIDAIILGVMKYIRKVIMDGSQEPPHRRLQLLDMTGLLDKGFSWNLKLTRLWVSSIRQARVYSSGPQSQSSTEGAEASSVTFPAEASVNLLVDLVLCPPTADMLKELLQENANGPLHLKCRDFYITFMVFRDVLKFLPILDPLELRRIDISHCFMTSELIVSLLSHFTTFPNFQSFKLTFNINKVSNLVPMLNTETELLAAELRKLRWLKEIALPSMCLSDQLENLLGGLQYSLESLQLSFCSLTKKDLTYLARSHHSTHLIKLDLSGNDIIQQLDIFLELLKSTSKSLKWLNMTLCEIKDSDFYATLPYLSSCTKLSHLGLSDNPLSSKSIFTFLGSPYHKLSNLKLMSLPIFLDCCQNLPQSLPRSLESYVNAEMTSHVINKIKQMLIGRRNSDIVFTPRFTFDVGDYFDL</sequence>
<accession>G3VWF7</accession>
<evidence type="ECO:0000256" key="2">
    <source>
        <dbReference type="ARBA" id="ARBA00009552"/>
    </source>
</evidence>
<dbReference type="PANTHER" id="PTHR14224:SF9">
    <property type="entry name" value="LEUCINE-RICH REPEAT-CONTAINING PROTEIN 14"/>
    <property type="match status" value="1"/>
</dbReference>
<dbReference type="Pfam" id="PF13516">
    <property type="entry name" value="LRR_6"/>
    <property type="match status" value="1"/>
</dbReference>
<dbReference type="InterPro" id="IPR050694">
    <property type="entry name" value="LRRC14/PRAME"/>
</dbReference>
<dbReference type="RefSeq" id="XP_031806415.1">
    <property type="nucleotide sequence ID" value="XM_031950555.1"/>
</dbReference>
<dbReference type="OrthoDB" id="9802850at2759"/>
<gene>
    <name evidence="7" type="primary">LOC116421378</name>
</gene>
<reference evidence="7" key="2">
    <citation type="submission" date="2025-08" db="UniProtKB">
        <authorList>
            <consortium name="Ensembl"/>
        </authorList>
    </citation>
    <scope>IDENTIFICATION</scope>
</reference>
<evidence type="ECO:0000256" key="4">
    <source>
        <dbReference type="ARBA" id="ARBA00022490"/>
    </source>
</evidence>
<dbReference type="HOGENOM" id="CLU_039635_0_1_1"/>
<evidence type="ECO:0000313" key="8">
    <source>
        <dbReference type="Proteomes" id="UP000007648"/>
    </source>
</evidence>
<dbReference type="GeneID" id="116421378"/>
<dbReference type="SUPFAM" id="SSF52047">
    <property type="entry name" value="RNI-like"/>
    <property type="match status" value="1"/>
</dbReference>
<proteinExistence type="inferred from homology"/>
<dbReference type="PANTHER" id="PTHR14224">
    <property type="entry name" value="SIMILAR TO PREFERENTIALLY EXPRESSED ANTIGEN IN MELANOMA-LIKE 3"/>
    <property type="match status" value="1"/>
</dbReference>
<dbReference type="Proteomes" id="UP000007648">
    <property type="component" value="Unassembled WGS sequence"/>
</dbReference>
<dbReference type="Gene3D" id="3.80.10.10">
    <property type="entry name" value="Ribonuclease Inhibitor"/>
    <property type="match status" value="1"/>
</dbReference>
<reference evidence="7" key="3">
    <citation type="submission" date="2025-09" db="UniProtKB">
        <authorList>
            <consortium name="Ensembl"/>
        </authorList>
    </citation>
    <scope>IDENTIFICATION</scope>
</reference>
<name>G3VWF7_SARHA</name>
<keyword evidence="6" id="KW-0677">Repeat</keyword>
<dbReference type="InParanoid" id="G3VWF7"/>
<evidence type="ECO:0000256" key="5">
    <source>
        <dbReference type="ARBA" id="ARBA00022614"/>
    </source>
</evidence>
<dbReference type="InterPro" id="IPR001611">
    <property type="entry name" value="Leu-rich_rpt"/>
</dbReference>
<keyword evidence="4" id="KW-0963">Cytoplasm</keyword>
<evidence type="ECO:0000256" key="6">
    <source>
        <dbReference type="ARBA" id="ARBA00022737"/>
    </source>
</evidence>
<comment type="similarity">
    <text evidence="2">Belongs to the PRAME family. LRRC14 subfamily.</text>
</comment>